<comment type="caution">
    <text evidence="1">The sequence shown here is derived from an EMBL/GenBank/DDBJ whole genome shotgun (WGS) entry which is preliminary data.</text>
</comment>
<sequence length="45" mass="4959">GIVKVKELDWLKDDLCTDVVVSLCGSMIIPELSRGPLQLVTRGNF</sequence>
<name>A0A2J8SEW0_PONAB</name>
<dbReference type="AlphaFoldDB" id="A0A2J8SEW0"/>
<proteinExistence type="predicted"/>
<accession>A0A2J8SEW0</accession>
<gene>
    <name evidence="1" type="ORF">CR201_G0043698</name>
</gene>
<dbReference type="EMBL" id="NDHI03003580">
    <property type="protein sequence ID" value="PNJ19311.1"/>
    <property type="molecule type" value="Genomic_DNA"/>
</dbReference>
<feature type="non-terminal residue" evidence="1">
    <location>
        <position position="1"/>
    </location>
</feature>
<reference evidence="1" key="1">
    <citation type="submission" date="2017-12" db="EMBL/GenBank/DDBJ databases">
        <title>High-resolution comparative analysis of great ape genomes.</title>
        <authorList>
            <person name="Pollen A."/>
            <person name="Hastie A."/>
            <person name="Hormozdiari F."/>
            <person name="Dougherty M."/>
            <person name="Liu R."/>
            <person name="Chaisson M."/>
            <person name="Hoppe E."/>
            <person name="Hill C."/>
            <person name="Pang A."/>
            <person name="Hillier L."/>
            <person name="Baker C."/>
            <person name="Armstrong J."/>
            <person name="Shendure J."/>
            <person name="Paten B."/>
            <person name="Wilson R."/>
            <person name="Chao H."/>
            <person name="Schneider V."/>
            <person name="Ventura M."/>
            <person name="Kronenberg Z."/>
            <person name="Murali S."/>
            <person name="Gordon D."/>
            <person name="Cantsilieris S."/>
            <person name="Munson K."/>
            <person name="Nelson B."/>
            <person name="Raja A."/>
            <person name="Underwood J."/>
            <person name="Diekhans M."/>
            <person name="Fiddes I."/>
            <person name="Haussler D."/>
            <person name="Eichler E."/>
        </authorList>
    </citation>
    <scope>NUCLEOTIDE SEQUENCE [LARGE SCALE GENOMIC DNA]</scope>
    <source>
        <strain evidence="1">Susie</strain>
    </source>
</reference>
<organism evidence="1">
    <name type="scientific">Pongo abelii</name>
    <name type="common">Sumatran orangutan</name>
    <name type="synonym">Pongo pygmaeus abelii</name>
    <dbReference type="NCBI Taxonomy" id="9601"/>
    <lineage>
        <taxon>Eukaryota</taxon>
        <taxon>Metazoa</taxon>
        <taxon>Chordata</taxon>
        <taxon>Craniata</taxon>
        <taxon>Vertebrata</taxon>
        <taxon>Euteleostomi</taxon>
        <taxon>Mammalia</taxon>
        <taxon>Eutheria</taxon>
        <taxon>Euarchontoglires</taxon>
        <taxon>Primates</taxon>
        <taxon>Haplorrhini</taxon>
        <taxon>Catarrhini</taxon>
        <taxon>Hominidae</taxon>
        <taxon>Pongo</taxon>
    </lineage>
</organism>
<protein>
    <submittedName>
        <fullName evidence="1">METTL22 isoform 7</fullName>
    </submittedName>
</protein>
<evidence type="ECO:0000313" key="1">
    <source>
        <dbReference type="EMBL" id="PNJ19311.1"/>
    </source>
</evidence>